<evidence type="ECO:0000313" key="4">
    <source>
        <dbReference type="Proteomes" id="UP000438429"/>
    </source>
</evidence>
<keyword evidence="3" id="KW-1185">Reference proteome</keyword>
<proteinExistence type="predicted"/>
<reference evidence="2 4" key="2">
    <citation type="submission" date="2019-06" db="EMBL/GenBank/DDBJ databases">
        <title>Draft genomes of female and male turbot (Scophthalmus maximus).</title>
        <authorList>
            <person name="Xu H."/>
            <person name="Xu X.-W."/>
            <person name="Shao C."/>
            <person name="Chen S."/>
        </authorList>
    </citation>
    <scope>NUCLEOTIDE SEQUENCE [LARGE SCALE GENOMIC DNA]</scope>
    <source>
        <strain evidence="2">Ysfricsl-2016a</strain>
        <tissue evidence="2">Blood</tissue>
    </source>
</reference>
<evidence type="ECO:0000313" key="3">
    <source>
        <dbReference type="Proteomes" id="UP000246464"/>
    </source>
</evidence>
<accession>A0A2U9CVW0</accession>
<sequence length="101" mass="11421">MVRKTRASRCKCVGVAQSDASSAVNTYLGTVLPLVPRAEPSPLPNSDQHDERDEFVRLRHTGEGNPGVKTRAYPVYNFRNKRLNRCRDGGDRLREHALQLF</sequence>
<evidence type="ECO:0000313" key="2">
    <source>
        <dbReference type="EMBL" id="KAF0032467.1"/>
    </source>
</evidence>
<name>A0A2U9CVW0_SCOMX</name>
<protein>
    <submittedName>
        <fullName evidence="1">Uncharacterized protein</fullName>
    </submittedName>
</protein>
<reference evidence="1 3" key="1">
    <citation type="submission" date="2017-12" db="EMBL/GenBank/DDBJ databases">
        <title>Integrating genomic resources of turbot (Scophthalmus maximus) in depth evaluation of genetic and physical mapping variation across individuals.</title>
        <authorList>
            <person name="Martinez P."/>
        </authorList>
    </citation>
    <scope>NUCLEOTIDE SEQUENCE [LARGE SCALE GENOMIC DNA]</scope>
</reference>
<organism evidence="1 3">
    <name type="scientific">Scophthalmus maximus</name>
    <name type="common">Turbot</name>
    <name type="synonym">Psetta maxima</name>
    <dbReference type="NCBI Taxonomy" id="52904"/>
    <lineage>
        <taxon>Eukaryota</taxon>
        <taxon>Metazoa</taxon>
        <taxon>Chordata</taxon>
        <taxon>Craniata</taxon>
        <taxon>Vertebrata</taxon>
        <taxon>Euteleostomi</taxon>
        <taxon>Actinopterygii</taxon>
        <taxon>Neopterygii</taxon>
        <taxon>Teleostei</taxon>
        <taxon>Neoteleostei</taxon>
        <taxon>Acanthomorphata</taxon>
        <taxon>Carangaria</taxon>
        <taxon>Pleuronectiformes</taxon>
        <taxon>Pleuronectoidei</taxon>
        <taxon>Scophthalmidae</taxon>
        <taxon>Scophthalmus</taxon>
    </lineage>
</organism>
<evidence type="ECO:0000313" key="1">
    <source>
        <dbReference type="EMBL" id="AWP18632.1"/>
    </source>
</evidence>
<dbReference type="EMBL" id="CP026261">
    <property type="protein sequence ID" value="AWP18632.1"/>
    <property type="molecule type" value="Genomic_DNA"/>
</dbReference>
<dbReference type="EMBL" id="VEVO01000013">
    <property type="protein sequence ID" value="KAF0032467.1"/>
    <property type="molecule type" value="Genomic_DNA"/>
</dbReference>
<dbReference type="AlphaFoldDB" id="A0A2U9CVW0"/>
<gene>
    <name evidence="2" type="ORF">F2P81_014757</name>
    <name evidence="1" type="ORF">SMAX5B_006079</name>
</gene>
<dbReference type="Proteomes" id="UP000438429">
    <property type="component" value="Unassembled WGS sequence"/>
</dbReference>
<dbReference type="Proteomes" id="UP000246464">
    <property type="component" value="Chromosome 19"/>
</dbReference>